<accession>A0A2H0BN09</accession>
<reference evidence="1 2" key="1">
    <citation type="submission" date="2017-09" db="EMBL/GenBank/DDBJ databases">
        <title>Depth-based differentiation of microbial function through sediment-hosted aquifers and enrichment of novel symbionts in the deep terrestrial subsurface.</title>
        <authorList>
            <person name="Probst A.J."/>
            <person name="Ladd B."/>
            <person name="Jarett J.K."/>
            <person name="Geller-Mcgrath D.E."/>
            <person name="Sieber C.M."/>
            <person name="Emerson J.B."/>
            <person name="Anantharaman K."/>
            <person name="Thomas B.C."/>
            <person name="Malmstrom R."/>
            <person name="Stieglmeier M."/>
            <person name="Klingl A."/>
            <person name="Woyke T."/>
            <person name="Ryan C.M."/>
            <person name="Banfield J.F."/>
        </authorList>
    </citation>
    <scope>NUCLEOTIDE SEQUENCE [LARGE SCALE GENOMIC DNA]</scope>
    <source>
        <strain evidence="1">CG22_combo_CG10-13_8_21_14_all_37_9</strain>
    </source>
</reference>
<dbReference type="AlphaFoldDB" id="A0A2H0BN09"/>
<gene>
    <name evidence="1" type="ORF">COX02_00380</name>
</gene>
<sequence length="115" mass="13058">MIDRKRVQRIRRIQRIKALRGCRLMTEHRALLPLLVANGNITIVVDRITENSKADTKSISLIREGGNTLNCEIGGGFHSQRLTIHTKTPAEIKMAILQYQKKLAGKEVPRFDQKA</sequence>
<evidence type="ECO:0000313" key="2">
    <source>
        <dbReference type="Proteomes" id="UP000229334"/>
    </source>
</evidence>
<dbReference type="EMBL" id="PCSX01000008">
    <property type="protein sequence ID" value="PIP58420.1"/>
    <property type="molecule type" value="Genomic_DNA"/>
</dbReference>
<comment type="caution">
    <text evidence="1">The sequence shown here is derived from an EMBL/GenBank/DDBJ whole genome shotgun (WGS) entry which is preliminary data.</text>
</comment>
<evidence type="ECO:0000313" key="1">
    <source>
        <dbReference type="EMBL" id="PIP58420.1"/>
    </source>
</evidence>
<proteinExistence type="predicted"/>
<protein>
    <submittedName>
        <fullName evidence="1">Uncharacterized protein</fullName>
    </submittedName>
</protein>
<name>A0A2H0BN09_9BACT</name>
<dbReference type="Proteomes" id="UP000229334">
    <property type="component" value="Unassembled WGS sequence"/>
</dbReference>
<organism evidence="1 2">
    <name type="scientific">Candidatus Vogelbacteria bacterium CG22_combo_CG10-13_8_21_14_all_37_9</name>
    <dbReference type="NCBI Taxonomy" id="1975046"/>
    <lineage>
        <taxon>Bacteria</taxon>
        <taxon>Candidatus Vogeliibacteriota</taxon>
    </lineage>
</organism>